<dbReference type="NCBIfam" id="TIGR02669">
    <property type="entry name" value="SpoIID_LytB"/>
    <property type="match status" value="1"/>
</dbReference>
<evidence type="ECO:0000313" key="2">
    <source>
        <dbReference type="EMBL" id="QNU68842.1"/>
    </source>
</evidence>
<dbReference type="PANTHER" id="PTHR30032:SF4">
    <property type="entry name" value="AMIDASE ENHANCER"/>
    <property type="match status" value="1"/>
</dbReference>
<dbReference type="Pfam" id="PF08486">
    <property type="entry name" value="SpoIID"/>
    <property type="match status" value="1"/>
</dbReference>
<dbReference type="InterPro" id="IPR051922">
    <property type="entry name" value="Bact_Sporulation_Assoc"/>
</dbReference>
<name>A0A4U7JLT2_9FIRM</name>
<sequence>MKKICLFFSATFIFITFFYFYSLNTFAAANPMIKIGLYFKTTAQSQIDISSNKGVAFFGFDSASNKEYIVYNSTSDEVITLRKDGFFTVSGSNYTAVGEGASPTLPQSGPYHIQVEKDYGTYNDAFAIVQNYAKKGITAYPVYTDSGWNVWTGFYINKTDAEKDIANVKAKLGDISYTVIEKSDTRIYGVNGAGEVKFMFASAKCLLRGKSLSDQNQNPINIGKTTSYRGQVEFFRKADSDMTIINVLPMEEYIYGVVPNEMQASSHVEALKAQAIAARTYSYKTINKHSAYGFNLCSTTDCHVYKGYSSESPITNKAVDDTKDMVVTYNGSLAETLYFSSSGGRTESAVNVWGTDFPYLRSVEDKYESGYSYKYNWSVTYTVEELSEKLKSYGLGTVTSMEITKCSEAGRPIEIVIKGTLKPEGVVITKDKCRTFLGLDSQWYTINGNSGSSNTANTSFFIKNKNTTKLINQIKVKTASGETKLLSSGKVTVVGANGIKNNLGTGSEVGPKISPTSYTFVGKGWGHAVGMSQEGAKGYANAGYTYDQILAHYYTGTKIELKK</sequence>
<dbReference type="OrthoDB" id="9794671at2"/>
<dbReference type="GO" id="GO:0030435">
    <property type="term" value="P:sporulation resulting in formation of a cellular spore"/>
    <property type="evidence" value="ECO:0007669"/>
    <property type="project" value="InterPro"/>
</dbReference>
<evidence type="ECO:0000313" key="3">
    <source>
        <dbReference type="Proteomes" id="UP000306409"/>
    </source>
</evidence>
<dbReference type="GO" id="GO:0030288">
    <property type="term" value="C:outer membrane-bounded periplasmic space"/>
    <property type="evidence" value="ECO:0007669"/>
    <property type="project" value="TreeGrafter"/>
</dbReference>
<gene>
    <name evidence="2" type="ORF">EHE19_010870</name>
</gene>
<proteinExistence type="predicted"/>
<feature type="domain" description="Sporulation stage II protein D amidase enhancer LytB N-terminal" evidence="1">
    <location>
        <begin position="239"/>
        <end position="329"/>
    </location>
</feature>
<dbReference type="Proteomes" id="UP000306409">
    <property type="component" value="Chromosome"/>
</dbReference>
<dbReference type="AlphaFoldDB" id="A0A4U7JLT2"/>
<evidence type="ECO:0000259" key="1">
    <source>
        <dbReference type="Pfam" id="PF08486"/>
    </source>
</evidence>
<organism evidence="2 3">
    <name type="scientific">Ruminiclostridium herbifermentans</name>
    <dbReference type="NCBI Taxonomy" id="2488810"/>
    <lineage>
        <taxon>Bacteria</taxon>
        <taxon>Bacillati</taxon>
        <taxon>Bacillota</taxon>
        <taxon>Clostridia</taxon>
        <taxon>Eubacteriales</taxon>
        <taxon>Oscillospiraceae</taxon>
        <taxon>Ruminiclostridium</taxon>
    </lineage>
</organism>
<protein>
    <submittedName>
        <fullName evidence="2">SpoIID/LytB domain-containing protein</fullName>
    </submittedName>
</protein>
<dbReference type="InterPro" id="IPR013693">
    <property type="entry name" value="SpoIID/LytB_N"/>
</dbReference>
<dbReference type="EMBL" id="CP061336">
    <property type="protein sequence ID" value="QNU68842.1"/>
    <property type="molecule type" value="Genomic_DNA"/>
</dbReference>
<keyword evidence="3" id="KW-1185">Reference proteome</keyword>
<dbReference type="PANTHER" id="PTHR30032">
    <property type="entry name" value="N-ACETYLMURAMOYL-L-ALANINE AMIDASE-RELATED"/>
    <property type="match status" value="1"/>
</dbReference>
<dbReference type="InterPro" id="IPR013486">
    <property type="entry name" value="SpoIID/LytB"/>
</dbReference>
<accession>A0A4U7JLT2</accession>
<reference evidence="2 3" key="1">
    <citation type="submission" date="2020-09" db="EMBL/GenBank/DDBJ databases">
        <title>Characterization and genome sequencing of Ruminiclostridium sp. nov. MA18.</title>
        <authorList>
            <person name="Rettenmaier R."/>
            <person name="Kowollik M.-L."/>
            <person name="Liebl W."/>
            <person name="Zverlov V."/>
        </authorList>
    </citation>
    <scope>NUCLEOTIDE SEQUENCE [LARGE SCALE GENOMIC DNA]</scope>
    <source>
        <strain evidence="2 3">MA18</strain>
    </source>
</reference>
<dbReference type="KEGG" id="rher:EHE19_010870"/>